<dbReference type="InterPro" id="IPR020845">
    <property type="entry name" value="AMP-binding_CS"/>
</dbReference>
<feature type="domain" description="Carrier" evidence="5">
    <location>
        <begin position="2429"/>
        <end position="2504"/>
    </location>
</feature>
<evidence type="ECO:0000313" key="7">
    <source>
        <dbReference type="Proteomes" id="UP000315369"/>
    </source>
</evidence>
<dbReference type="Pfam" id="PF00501">
    <property type="entry name" value="AMP-binding"/>
    <property type="match status" value="4"/>
</dbReference>
<dbReference type="InterPro" id="IPR036736">
    <property type="entry name" value="ACP-like_sf"/>
</dbReference>
<dbReference type="FunFam" id="3.30.559.30:FF:000001">
    <property type="entry name" value="Non-ribosomal peptide synthetase"/>
    <property type="match status" value="1"/>
</dbReference>
<dbReference type="FunFam" id="1.10.1200.10:FF:000005">
    <property type="entry name" value="Nonribosomal peptide synthetase 1"/>
    <property type="match status" value="3"/>
</dbReference>
<dbReference type="Pfam" id="PF00550">
    <property type="entry name" value="PP-binding"/>
    <property type="match status" value="3"/>
</dbReference>
<dbReference type="FunFam" id="3.40.50.980:FF:000001">
    <property type="entry name" value="Non-ribosomal peptide synthetase"/>
    <property type="match status" value="2"/>
</dbReference>
<evidence type="ECO:0000259" key="5">
    <source>
        <dbReference type="PROSITE" id="PS50075"/>
    </source>
</evidence>
<feature type="domain" description="Carrier" evidence="5">
    <location>
        <begin position="313"/>
        <end position="388"/>
    </location>
</feature>
<keyword evidence="7" id="KW-1185">Reference proteome</keyword>
<dbReference type="Gene3D" id="2.30.38.10">
    <property type="entry name" value="Luciferase, Domain 3"/>
    <property type="match status" value="2"/>
</dbReference>
<dbReference type="Gene3D" id="1.10.1200.10">
    <property type="entry name" value="ACP-like"/>
    <property type="match status" value="3"/>
</dbReference>
<dbReference type="PANTHER" id="PTHR45527">
    <property type="entry name" value="NONRIBOSOMAL PEPTIDE SYNTHETASE"/>
    <property type="match status" value="1"/>
</dbReference>
<dbReference type="FunFam" id="3.30.559.10:FF:000012">
    <property type="entry name" value="Non-ribosomal peptide synthetase"/>
    <property type="match status" value="3"/>
</dbReference>
<dbReference type="FunFam" id="2.30.38.10:FF:000001">
    <property type="entry name" value="Non-ribosomal peptide synthetase PvdI"/>
    <property type="match status" value="3"/>
</dbReference>
<dbReference type="Gene3D" id="3.30.559.30">
    <property type="entry name" value="Nonribosomal peptide synthetase, condensation domain"/>
    <property type="match status" value="3"/>
</dbReference>
<dbReference type="OrthoDB" id="9803968at2"/>
<dbReference type="InterPro" id="IPR009081">
    <property type="entry name" value="PP-bd_ACP"/>
</dbReference>
<dbReference type="Gene3D" id="3.30.300.30">
    <property type="match status" value="3"/>
</dbReference>
<dbReference type="InterPro" id="IPR045851">
    <property type="entry name" value="AMP-bd_C_sf"/>
</dbReference>
<dbReference type="InterPro" id="IPR023213">
    <property type="entry name" value="CAT-like_dom_sf"/>
</dbReference>
<sequence>FASWWVGAHVVLPTGGLRQDIPALLDFMHRQQVERLFLPFVALQAMADSVSHGATLPSALREVVTAGEQLQVNSTLASFFEKLPGSVLENQYGPSESHVVSAFRLQGAPSSWPRLPSIGSPVAHTQLYVLDTLGQPVPIGVSGEVYVGGTHLAHGYLARPDITAQAFVPNPFSGEEGSRLYRTGDAARWKADGTLEFLGRLDFQVKVRGFRVELGEVESVLRTAPGMSDAAAVVREDVPGDKRLIGYVVLAPDTTLDSEALRTFLLKRLPEYMVPSAFLSLAALPLTPSGKLARKLLPAPDADSLRGDSSFVAPRNPDEEKLASLFATVLRLERVGVTDNFFALGGHSLLATQVISRVRSSFGVELPLRALFEAPTVASLTARILAASHENLSAQPPPILPVPRSGPLPLSFAQQRLWFIDQLQPGSSIYNMPSFVRLDGHLDIHALQLSLNELVRRHEALRTTFIQRDDQPLQVIAPHAELPVTRVDLRGHDEESTRAEVERRLKEEYQQPFNLSTGPLIRAQVLELRDTEHVLALNMHHIVSDGWSMGVLTQEVAALYDAFAHGKPSPLAPLAIQYADFSVWQRGWLQGAVLDAQIAYWRRQLADLTALELPLDKPRPTVQTTAGGQVYVSVPLATAEKLKALCQREGATPFMALLAAWQLLLSRYSGQDDITVGSPIAGRHRSELEGLIGFFVNTLVMRARIDSQASFPRLLRQVKEAALGAYAHQDIPFERLVEELQPSRDMSRSPLFQVLFVLQNTPASAIQKTELTLSPVEISGSTSKFELQLSLVETPDGIFGGIGYNSDLFERSTVERMARHFELLVEAVVTRPDVPVAAHSILTEAERRNVLVDWASSPLVTDTDSTLPEVFARVVARSPDKTALLFGEDVLTYGQLDARSNQLAWHLRALGVSTDSRVALSLERSFDLVVALLAILKAGGAYVPLDASYPRERLAAMMEDTQPLLLLTSRVLASKLPSEGLTTLVLDDVDFSSQPTGALPLAALPLSLAYVDFTSGSTGRPKGVGTPHSAVLRTLVGPDYTRFGPQQTHLLLAPISFDASTFEIWGALLHGARLVVPPPHALSLEEIELAVSRHGVTTLWATSGLFSQLADSELPGLSSLQHVLTGGDIVSPVHVRKALGAWRVPVSNAYGPTESTVFASVFTVSRPEDVGAPLPIGRPIHGTQLFVLDATLQPVPPGVTGELFIGGEGLARGYLLRPDFTAERFIPNPFSTTPGARIYRSGDLVRWRDDGALDFIGRSDAQVKLRGFRIELPEIEAALLSHPSVTGALALLREDTPGDKRLAAYFTSSAPIDSAALRSFLKLKLPEFMLPSFLLHLDAFPLTTNAKIDRKALPSPDAFASSASFLAPRNPTEEVLASIWADVLRLDKVSVSDDFFELGGHSLLATQVVSRIRRAFEVELPLRALFEAPSVAALASRIAAARQEHSRQAPPLVPTPRTGELPLSFAQQRLWLVDQLEPGSSAYNIPSALRLRGTLHTAALERSFTALLERHESLRTTFLARDGEPIQHIHPAEPFSLPIVELGILPAEEREEHARRLAAEEAQRPFDLARGPVLRAMLVRLAPEEHVLLVTMHHAVSDGWSMGVLIQELAALYEAFASGGDARLPALPIQYADFAAWQRSWLKGDVLEQQLGYWRRQLGALPPLLELPTDKPRPPVRNPRGASRPVRLSKELTERLMTLCRQEGATPFMALLAAWQVLLARYSGQDDIAVGSPIAGRTRTETEGLIGFFVNTLVLRTQVRPGLRFRELLAQVRATTLAAYEHQDVPFEKLVEELKPQRSLSHTPLFQVMLSLQNLPVANRTVESTSADSSPLHLESFAQELQVTKFDLTLTLSQTPEGLAGGLSYRVDLFEEATITRWVEHLNTLLEAAITTPDTLVGELPMLPAEERRQVLVEWNDTRRELPWTGAFHERFEAQAALTPDALAVLDDSASLSFLQLNQRSNQLAHLLRSRGVGPEVRVALCLERSVDSLVALLAILKAGAAYVPLDPAYPRERLAFMLLDSGAPFVLTQSHLLPRLDSASCSALCLDDAALRASLAALPDSNPPRVSLPSHLAYVIYTSGSTGRPKGVMVHHFSVVNLLSALSSSVYSDVQRPLRISLNAPLSFDASVKQLVFLSQGHCLCFVPQAAREDVPVLLSWIQKHQLDVLDCAPSHLRLLLDEGLADSGRPLRLLIGGEAIDDSLWAALSSSPSLSAFNVYGPTEATVDTTALSIRASARPALGGPLSNVATFILDASLQPAPIGVPGELFIGGDGLARGYHFRPDLTAERFIPNPFSSVPGARLYRTGDKARWLAHGHLEYLGRIDFQVKLRGFRIELGEVEAALEALASVHHAAALVREDVPGLKRLVAYVTPASVDTSSLRAELLLSLPKYMVPSAFVALDALPINTHGKLDRKALPAPDSSPTDSFLAPRNPTETRLAAIWAEVLHLDSVSVSDDFFSLGGHSLLATQVVSRVRKAFDVELPLRALIEAPTVGELALRVEAARGETPANTRPPLVAVPRTGPLPLSFAQQRLWFLDRLEPNNASYNIHSSKQLDGDLDTSALERAIQELVQRHEALRTSFHVQEDGTAVQVIHPRAELSVPVTDLRHLTGTALDTEFVRLTSAEAKKPFDLTHSPLLRASLLRVTEQSHVLLVTVHHIVSDGWSNGILLREVSALYEAFSQGRPSPLAPLEFQYADYALWQRGWLRDEALEQQLSWWRQQLAGAPHALELPTDRPRPPVQTHVGASLPVHLSTEVTEALRALCKREGVTPFMVLLAAFHTLLARYSGQDDLVVGSPIANRQQTELEGIVGFFANTLALRARLTGAMTFRELLAQLKETTLGAYAHQDVPFEKLVDELKPERDLSRSPLFQVMLALQNTPRQRRTEARNEEPAHAPGPVEVTYGSAKFDLSLLLADHGDDISGLLEFNTDLFDPDTARRMGAHLSRLLQSAISDPSQTLWRLPLLDEQERHQFLVSWNDTSRESHAVTTMHGPFEAQALRTPDAIAISDGSRSLTYAALDARANQLAHHLASRGVTPGGAVGICLDKSLDMAVAVLATLKAGAFYVALDPNYPPERLAF</sequence>
<dbReference type="SUPFAM" id="SSF47336">
    <property type="entry name" value="ACP-like"/>
    <property type="match status" value="3"/>
</dbReference>
<dbReference type="Pfam" id="PF13193">
    <property type="entry name" value="AMP-binding_C"/>
    <property type="match status" value="2"/>
</dbReference>
<dbReference type="Gene3D" id="3.30.559.10">
    <property type="entry name" value="Chloramphenicol acetyltransferase-like domain"/>
    <property type="match status" value="3"/>
</dbReference>
<dbReference type="CDD" id="cd12117">
    <property type="entry name" value="A_NRPS_Srf_like"/>
    <property type="match status" value="1"/>
</dbReference>
<dbReference type="PROSITE" id="PS00012">
    <property type="entry name" value="PHOSPHOPANTETHEINE"/>
    <property type="match status" value="3"/>
</dbReference>
<dbReference type="Pfam" id="PF00668">
    <property type="entry name" value="Condensation"/>
    <property type="match status" value="3"/>
</dbReference>
<evidence type="ECO:0000256" key="3">
    <source>
        <dbReference type="ARBA" id="ARBA00022450"/>
    </source>
</evidence>
<dbReference type="GO" id="GO:0031177">
    <property type="term" value="F:phosphopantetheine binding"/>
    <property type="evidence" value="ECO:0007669"/>
    <property type="project" value="InterPro"/>
</dbReference>
<proteinExistence type="inferred from homology"/>
<feature type="non-terminal residue" evidence="6">
    <location>
        <position position="3079"/>
    </location>
</feature>
<comment type="similarity">
    <text evidence="2">Belongs to the ATP-dependent AMP-binding enzyme family.</text>
</comment>
<dbReference type="InterPro" id="IPR010071">
    <property type="entry name" value="AA_adenyl_dom"/>
</dbReference>
<dbReference type="GO" id="GO:0005829">
    <property type="term" value="C:cytosol"/>
    <property type="evidence" value="ECO:0007669"/>
    <property type="project" value="TreeGrafter"/>
</dbReference>
<dbReference type="NCBIfam" id="NF003417">
    <property type="entry name" value="PRK04813.1"/>
    <property type="match status" value="4"/>
</dbReference>
<comment type="caution">
    <text evidence="6">The sequence shown here is derived from an EMBL/GenBank/DDBJ whole genome shotgun (WGS) entry which is preliminary data.</text>
</comment>
<dbReference type="PROSITE" id="PS00455">
    <property type="entry name" value="AMP_BINDING"/>
    <property type="match status" value="2"/>
</dbReference>
<dbReference type="PROSITE" id="PS50075">
    <property type="entry name" value="CARRIER"/>
    <property type="match status" value="3"/>
</dbReference>
<evidence type="ECO:0000256" key="4">
    <source>
        <dbReference type="ARBA" id="ARBA00022553"/>
    </source>
</evidence>
<dbReference type="EMBL" id="VIFM01000367">
    <property type="protein sequence ID" value="TQF09273.1"/>
    <property type="molecule type" value="Genomic_DNA"/>
</dbReference>
<accession>A0A540WJT0</accession>
<dbReference type="CDD" id="cd19531">
    <property type="entry name" value="LCL_NRPS-like"/>
    <property type="match status" value="3"/>
</dbReference>
<dbReference type="SUPFAM" id="SSF52777">
    <property type="entry name" value="CoA-dependent acyltransferases"/>
    <property type="match status" value="6"/>
</dbReference>
<gene>
    <name evidence="6" type="ORF">FJV41_45490</name>
</gene>
<organism evidence="6 7">
    <name type="scientific">Myxococcus llanfairpwllgwyngyllgogerychwyrndrobwllllantysiliogogogochensis</name>
    <dbReference type="NCBI Taxonomy" id="2590453"/>
    <lineage>
        <taxon>Bacteria</taxon>
        <taxon>Pseudomonadati</taxon>
        <taxon>Myxococcota</taxon>
        <taxon>Myxococcia</taxon>
        <taxon>Myxococcales</taxon>
        <taxon>Cystobacterineae</taxon>
        <taxon>Myxococcaceae</taxon>
        <taxon>Myxococcus</taxon>
    </lineage>
</organism>
<dbReference type="FunFam" id="3.40.50.12780:FF:000012">
    <property type="entry name" value="Non-ribosomal peptide synthetase"/>
    <property type="match status" value="2"/>
</dbReference>
<dbReference type="SMART" id="SM00823">
    <property type="entry name" value="PKS_PP"/>
    <property type="match status" value="3"/>
</dbReference>
<dbReference type="GO" id="GO:0044550">
    <property type="term" value="P:secondary metabolite biosynthetic process"/>
    <property type="evidence" value="ECO:0007669"/>
    <property type="project" value="UniProtKB-ARBA"/>
</dbReference>
<dbReference type="Proteomes" id="UP000315369">
    <property type="component" value="Unassembled WGS sequence"/>
</dbReference>
<dbReference type="InterPro" id="IPR025110">
    <property type="entry name" value="AMP-bd_C"/>
</dbReference>
<dbReference type="CDD" id="cd05930">
    <property type="entry name" value="A_NRPS"/>
    <property type="match status" value="1"/>
</dbReference>
<evidence type="ECO:0000313" key="6">
    <source>
        <dbReference type="EMBL" id="TQF09273.1"/>
    </source>
</evidence>
<dbReference type="GO" id="GO:0003824">
    <property type="term" value="F:catalytic activity"/>
    <property type="evidence" value="ECO:0007669"/>
    <property type="project" value="InterPro"/>
</dbReference>
<comment type="cofactor">
    <cofactor evidence="1">
        <name>pantetheine 4'-phosphate</name>
        <dbReference type="ChEBI" id="CHEBI:47942"/>
    </cofactor>
</comment>
<reference evidence="6 7" key="1">
    <citation type="submission" date="2019-06" db="EMBL/GenBank/DDBJ databases">
        <authorList>
            <person name="Livingstone P."/>
            <person name="Whitworth D."/>
        </authorList>
    </citation>
    <scope>NUCLEOTIDE SEQUENCE [LARGE SCALE GENOMIC DNA]</scope>
    <source>
        <strain evidence="6 7">AM401</strain>
    </source>
</reference>
<dbReference type="InterPro" id="IPR042099">
    <property type="entry name" value="ANL_N_sf"/>
</dbReference>
<dbReference type="RefSeq" id="WP_141648886.1">
    <property type="nucleotide sequence ID" value="NZ_VIFM01000367.1"/>
</dbReference>
<evidence type="ECO:0000256" key="2">
    <source>
        <dbReference type="ARBA" id="ARBA00006432"/>
    </source>
</evidence>
<dbReference type="Gene3D" id="3.40.50.12780">
    <property type="entry name" value="N-terminal domain of ligase-like"/>
    <property type="match status" value="2"/>
</dbReference>
<dbReference type="Gene3D" id="3.40.50.980">
    <property type="match status" value="4"/>
</dbReference>
<evidence type="ECO:0000256" key="1">
    <source>
        <dbReference type="ARBA" id="ARBA00001957"/>
    </source>
</evidence>
<dbReference type="PANTHER" id="PTHR45527:SF1">
    <property type="entry name" value="FATTY ACID SYNTHASE"/>
    <property type="match status" value="1"/>
</dbReference>
<dbReference type="InterPro" id="IPR000873">
    <property type="entry name" value="AMP-dep_synth/lig_dom"/>
</dbReference>
<dbReference type="InterPro" id="IPR001242">
    <property type="entry name" value="Condensation_dom"/>
</dbReference>
<feature type="non-terminal residue" evidence="6">
    <location>
        <position position="1"/>
    </location>
</feature>
<dbReference type="InterPro" id="IPR020806">
    <property type="entry name" value="PKS_PP-bd"/>
</dbReference>
<name>A0A540WJT0_9BACT</name>
<feature type="domain" description="Carrier" evidence="5">
    <location>
        <begin position="1367"/>
        <end position="1442"/>
    </location>
</feature>
<dbReference type="FunFam" id="3.30.300.30:FF:000010">
    <property type="entry name" value="Enterobactin synthetase component F"/>
    <property type="match status" value="3"/>
</dbReference>
<dbReference type="GO" id="GO:0043041">
    <property type="term" value="P:amino acid activation for nonribosomal peptide biosynthetic process"/>
    <property type="evidence" value="ECO:0007669"/>
    <property type="project" value="TreeGrafter"/>
</dbReference>
<dbReference type="InterPro" id="IPR006162">
    <property type="entry name" value="Ppantetheine_attach_site"/>
</dbReference>
<keyword evidence="3" id="KW-0596">Phosphopantetheine</keyword>
<keyword evidence="4" id="KW-0597">Phosphoprotein</keyword>
<dbReference type="SUPFAM" id="SSF56801">
    <property type="entry name" value="Acetyl-CoA synthetase-like"/>
    <property type="match status" value="4"/>
</dbReference>
<dbReference type="NCBIfam" id="TIGR01733">
    <property type="entry name" value="AA-adenyl-dom"/>
    <property type="match status" value="2"/>
</dbReference>
<protein>
    <submittedName>
        <fullName evidence="6">Amino acid adenylation domain-containing protein</fullName>
    </submittedName>
</protein>